<reference evidence="1" key="2">
    <citation type="journal article" date="2022" name="New Phytol.">
        <title>Evolutionary transition to the ectomycorrhizal habit in the genomes of a hyperdiverse lineage of mushroom-forming fungi.</title>
        <authorList>
            <person name="Looney B."/>
            <person name="Miyauchi S."/>
            <person name="Morin E."/>
            <person name="Drula E."/>
            <person name="Courty P.E."/>
            <person name="Kohler A."/>
            <person name="Kuo A."/>
            <person name="LaButti K."/>
            <person name="Pangilinan J."/>
            <person name="Lipzen A."/>
            <person name="Riley R."/>
            <person name="Andreopoulos W."/>
            <person name="He G."/>
            <person name="Johnson J."/>
            <person name="Nolan M."/>
            <person name="Tritt A."/>
            <person name="Barry K.W."/>
            <person name="Grigoriev I.V."/>
            <person name="Nagy L.G."/>
            <person name="Hibbett D."/>
            <person name="Henrissat B."/>
            <person name="Matheny P.B."/>
            <person name="Labbe J."/>
            <person name="Martin F.M."/>
        </authorList>
    </citation>
    <scope>NUCLEOTIDE SEQUENCE</scope>
    <source>
        <strain evidence="1">HHB10654</strain>
    </source>
</reference>
<keyword evidence="2" id="KW-1185">Reference proteome</keyword>
<gene>
    <name evidence="1" type="ORF">BV25DRAFT_1886144</name>
</gene>
<dbReference type="EMBL" id="MU277210">
    <property type="protein sequence ID" value="KAI0061896.1"/>
    <property type="molecule type" value="Genomic_DNA"/>
</dbReference>
<dbReference type="Proteomes" id="UP000814140">
    <property type="component" value="Unassembled WGS sequence"/>
</dbReference>
<comment type="caution">
    <text evidence="1">The sequence shown here is derived from an EMBL/GenBank/DDBJ whole genome shotgun (WGS) entry which is preliminary data.</text>
</comment>
<reference evidence="1" key="1">
    <citation type="submission" date="2021-03" db="EMBL/GenBank/DDBJ databases">
        <authorList>
            <consortium name="DOE Joint Genome Institute"/>
            <person name="Ahrendt S."/>
            <person name="Looney B.P."/>
            <person name="Miyauchi S."/>
            <person name="Morin E."/>
            <person name="Drula E."/>
            <person name="Courty P.E."/>
            <person name="Chicoki N."/>
            <person name="Fauchery L."/>
            <person name="Kohler A."/>
            <person name="Kuo A."/>
            <person name="Labutti K."/>
            <person name="Pangilinan J."/>
            <person name="Lipzen A."/>
            <person name="Riley R."/>
            <person name="Andreopoulos W."/>
            <person name="He G."/>
            <person name="Johnson J."/>
            <person name="Barry K.W."/>
            <person name="Grigoriev I.V."/>
            <person name="Nagy L."/>
            <person name="Hibbett D."/>
            <person name="Henrissat B."/>
            <person name="Matheny P.B."/>
            <person name="Labbe J."/>
            <person name="Martin F."/>
        </authorList>
    </citation>
    <scope>NUCLEOTIDE SEQUENCE</scope>
    <source>
        <strain evidence="1">HHB10654</strain>
    </source>
</reference>
<protein>
    <submittedName>
        <fullName evidence="1">P-loop containing nucleoside triphosphate hydrolase protein</fullName>
    </submittedName>
</protein>
<name>A0ACB8T1J9_9AGAM</name>
<evidence type="ECO:0000313" key="1">
    <source>
        <dbReference type="EMBL" id="KAI0061896.1"/>
    </source>
</evidence>
<keyword evidence="1" id="KW-0378">Hydrolase</keyword>
<accession>A0ACB8T1J9</accession>
<organism evidence="1 2">
    <name type="scientific">Artomyces pyxidatus</name>
    <dbReference type="NCBI Taxonomy" id="48021"/>
    <lineage>
        <taxon>Eukaryota</taxon>
        <taxon>Fungi</taxon>
        <taxon>Dikarya</taxon>
        <taxon>Basidiomycota</taxon>
        <taxon>Agaricomycotina</taxon>
        <taxon>Agaricomycetes</taxon>
        <taxon>Russulales</taxon>
        <taxon>Auriscalpiaceae</taxon>
        <taxon>Artomyces</taxon>
    </lineage>
</organism>
<proteinExistence type="predicted"/>
<evidence type="ECO:0000313" key="2">
    <source>
        <dbReference type="Proteomes" id="UP000814140"/>
    </source>
</evidence>
<sequence>MLVGGSPARVAFPRVNCNYFSRRRVHSASTLPDVVHISKANIYRFGDPDGSRAVLRDVNWTMREGENWAVVGSGAGEKTVLLETLLGNMRVSPPPSGGIYPFLSSSPSPRPLNEAIALVSFAHRPRASGGAFYDYTARYGAVREEDRVTLRESMFPEESGLVRDALKSFVVNDKTQVSYAQEREARMERKVHFEEWVRKLGLDSLLDLPLVALSNGQTRRARIVKALLDKPEILLLDEPLTGLDVHTRPTLLSLLHTLHEARSPRIIMSLRMQDPIPEWVSHVALVSNGRVHAGEKDVILKSLAHHEAKTKEASHLPRTESSQPHGQGEILVEMRDVNVKYHERHVLKNINWTIRARDRWHLQGANGSGKTTILSVLTGDHPQSYTQRAPSSLTLFGKPRRAHATATLRTRIGVVSPELYNAWPRARSMSVWEAVATGFDGGFVPLGENALGLGLSGTLSAEERAWRERRVWEVLEALGPQRWGDEVADTAAEFAQRIFSTLPAGAQSVVLLMRALVGRPPIVLLDEVWAGMDEGMISASRAYLRGGGVGEGQAVVVISHWEDEVPWGKSEGVKRYKLEAGMGQEA</sequence>